<reference evidence="2" key="4">
    <citation type="submission" date="2020-09" db="EMBL/GenBank/DDBJ databases">
        <authorList>
            <person name="Sun Q."/>
            <person name="Ohkuma M."/>
        </authorList>
    </citation>
    <scope>NUCLEOTIDE SEQUENCE</scope>
    <source>
        <strain evidence="2">JCM 31740</strain>
    </source>
</reference>
<dbReference type="AlphaFoldDB" id="A0A348B651"/>
<name>A0A348B651_9CREN</name>
<evidence type="ECO:0000313" key="2">
    <source>
        <dbReference type="EMBL" id="GGU02030.1"/>
    </source>
</evidence>
<dbReference type="EMBL" id="AP018553">
    <property type="protein sequence ID" value="BBD73653.1"/>
    <property type="molecule type" value="Genomic_DNA"/>
</dbReference>
<gene>
    <name evidence="2" type="ORF">GCM10007116_18930</name>
    <name evidence="1" type="ORF">HS1genome_2042</name>
</gene>
<keyword evidence="3" id="KW-1185">Reference proteome</keyword>
<accession>A0A348B651</accession>
<dbReference type="Proteomes" id="UP000276741">
    <property type="component" value="Chromosome"/>
</dbReference>
<dbReference type="EMBL" id="BMQS01000021">
    <property type="protein sequence ID" value="GGU02030.1"/>
    <property type="molecule type" value="Genomic_DNA"/>
</dbReference>
<reference evidence="2" key="1">
    <citation type="journal article" date="2014" name="Int. J. Syst. Evol. Microbiol.">
        <title>Complete genome sequence of Corynebacterium casei LMG S-19264T (=DSM 44701T), isolated from a smear-ripened cheese.</title>
        <authorList>
            <consortium name="US DOE Joint Genome Institute (JGI-PGF)"/>
            <person name="Walter F."/>
            <person name="Albersmeier A."/>
            <person name="Kalinowski J."/>
            <person name="Ruckert C."/>
        </authorList>
    </citation>
    <scope>NUCLEOTIDE SEQUENCE</scope>
    <source>
        <strain evidence="2">JCM 31740</strain>
    </source>
</reference>
<organism evidence="1 3">
    <name type="scientific">Sulfodiicoccus acidiphilus</name>
    <dbReference type="NCBI Taxonomy" id="1670455"/>
    <lineage>
        <taxon>Archaea</taxon>
        <taxon>Thermoproteota</taxon>
        <taxon>Thermoprotei</taxon>
        <taxon>Sulfolobales</taxon>
        <taxon>Sulfolobaceae</taxon>
        <taxon>Sulfodiicoccus</taxon>
    </lineage>
</organism>
<dbReference type="Proteomes" id="UP000616143">
    <property type="component" value="Unassembled WGS sequence"/>
</dbReference>
<sequence length="140" mass="15821">MHFSSSKRNNTSGSLVYLQSGWEILSAKEVRTRRKKMTTLKLSNLGVNVIVHRNFPLEEVKRVAAKLTPLGRVYIAFVVDHEYPRLQKTGKVVGVDVGVGKLLTTSDGEYEPDTRPHEKAFNKTSELHKALSRKKFLSLN</sequence>
<protein>
    <submittedName>
        <fullName evidence="1">Uncharacterized protein</fullName>
    </submittedName>
</protein>
<reference evidence="3" key="2">
    <citation type="submission" date="2018-04" db="EMBL/GenBank/DDBJ databases">
        <title>Complete genome sequence of Sulfodiicoccus acidiphilus strain HS-1.</title>
        <authorList>
            <person name="Sakai H.D."/>
            <person name="Kurosawa N."/>
        </authorList>
    </citation>
    <scope>NUCLEOTIDE SEQUENCE [LARGE SCALE GENOMIC DNA]</scope>
    <source>
        <strain evidence="3">HS-1</strain>
    </source>
</reference>
<proteinExistence type="predicted"/>
<reference evidence="1" key="3">
    <citation type="journal article" date="2019" name="BMC Res. Notes">
        <title>Complete genome sequence of the Sulfodiicoccus acidiphilus strain HS-1T, the first crenarchaeon that lacks polB3, isolated from an acidic hot spring in Ohwaku-dani, Hakone, Japan.</title>
        <authorList>
            <person name="Sakai H.D."/>
            <person name="Kurosawa N."/>
        </authorList>
    </citation>
    <scope>NUCLEOTIDE SEQUENCE</scope>
    <source>
        <strain evidence="1">HS-1</strain>
    </source>
</reference>
<evidence type="ECO:0000313" key="3">
    <source>
        <dbReference type="Proteomes" id="UP000276741"/>
    </source>
</evidence>
<evidence type="ECO:0000313" key="1">
    <source>
        <dbReference type="EMBL" id="BBD73653.1"/>
    </source>
</evidence>
<dbReference type="KEGG" id="sacd:HS1genome_2042"/>